<dbReference type="SUPFAM" id="SSF56784">
    <property type="entry name" value="HAD-like"/>
    <property type="match status" value="1"/>
</dbReference>
<dbReference type="InterPro" id="IPR023198">
    <property type="entry name" value="PGP-like_dom2"/>
</dbReference>
<dbReference type="SFLD" id="SFLDG01135">
    <property type="entry name" value="C1.5.6:_HAD__Beta-PGM__Phospha"/>
    <property type="match status" value="1"/>
</dbReference>
<dbReference type="InterPro" id="IPR006439">
    <property type="entry name" value="HAD-SF_hydro_IA"/>
</dbReference>
<reference evidence="1 2" key="1">
    <citation type="submission" date="2018-05" db="EMBL/GenBank/DDBJ databases">
        <title>Genomic Encyclopedia of Type Strains, Phase IV (KMG-IV): sequencing the most valuable type-strain genomes for metagenomic binning, comparative biology and taxonomic classification.</title>
        <authorList>
            <person name="Goeker M."/>
        </authorList>
    </citation>
    <scope>NUCLEOTIDE SEQUENCE [LARGE SCALE GENOMIC DNA]</scope>
    <source>
        <strain evidence="1 2">JC118</strain>
    </source>
</reference>
<dbReference type="PANTHER" id="PTHR43434:SF1">
    <property type="entry name" value="PHOSPHOGLYCOLATE PHOSPHATASE"/>
    <property type="match status" value="1"/>
</dbReference>
<proteinExistence type="predicted"/>
<dbReference type="SFLD" id="SFLDS00003">
    <property type="entry name" value="Haloacid_Dehalogenase"/>
    <property type="match status" value="1"/>
</dbReference>
<dbReference type="SFLD" id="SFLDG01129">
    <property type="entry name" value="C1.5:_HAD__Beta-PGM__Phosphata"/>
    <property type="match status" value="1"/>
</dbReference>
<keyword evidence="2" id="KW-1185">Reference proteome</keyword>
<dbReference type="CDD" id="cd07505">
    <property type="entry name" value="HAD_BPGM-like"/>
    <property type="match status" value="1"/>
</dbReference>
<dbReference type="InterPro" id="IPR023214">
    <property type="entry name" value="HAD_sf"/>
</dbReference>
<dbReference type="GO" id="GO:0006281">
    <property type="term" value="P:DNA repair"/>
    <property type="evidence" value="ECO:0007669"/>
    <property type="project" value="TreeGrafter"/>
</dbReference>
<dbReference type="PANTHER" id="PTHR43434">
    <property type="entry name" value="PHOSPHOGLYCOLATE PHOSPHATASE"/>
    <property type="match status" value="1"/>
</dbReference>
<keyword evidence="1" id="KW-0378">Hydrolase</keyword>
<dbReference type="Proteomes" id="UP000247612">
    <property type="component" value="Unassembled WGS sequence"/>
</dbReference>
<sequence length="217" mass="24002">MPSLFPLNNLQAVIFDCDGVLFDTESVYLQKKEAFLKENGIIPTDDELASMIGFAFPQALKLCYPDLKNSDELAKAYYAQCHYELIDYKQIFDTDILKVLPVLKAKGLKIGCASNSNTQRLRKALDENGILNYFDAVISMEMVSKGKPDPAVYQLALKELDVDAQKCLALEDSAAGIKAAKRAGCVVAAKKHPRFKIDQSESDVVIDGLCEIMNLIV</sequence>
<dbReference type="InterPro" id="IPR036412">
    <property type="entry name" value="HAD-like_sf"/>
</dbReference>
<dbReference type="Gene3D" id="3.40.50.1000">
    <property type="entry name" value="HAD superfamily/HAD-like"/>
    <property type="match status" value="1"/>
</dbReference>
<dbReference type="GO" id="GO:0005829">
    <property type="term" value="C:cytosol"/>
    <property type="evidence" value="ECO:0007669"/>
    <property type="project" value="TreeGrafter"/>
</dbReference>
<accession>A0A318L5W1</accession>
<evidence type="ECO:0000313" key="2">
    <source>
        <dbReference type="Proteomes" id="UP000247612"/>
    </source>
</evidence>
<dbReference type="PRINTS" id="PR00413">
    <property type="entry name" value="HADHALOGNASE"/>
</dbReference>
<gene>
    <name evidence="1" type="ORF">DES51_10211</name>
</gene>
<name>A0A318L5W1_9FIRM</name>
<organism evidence="1 2">
    <name type="scientific">Dielma fastidiosa</name>
    <dbReference type="NCBI Taxonomy" id="1034346"/>
    <lineage>
        <taxon>Bacteria</taxon>
        <taxon>Bacillati</taxon>
        <taxon>Bacillota</taxon>
        <taxon>Erysipelotrichia</taxon>
        <taxon>Erysipelotrichales</taxon>
        <taxon>Erysipelotrichaceae</taxon>
        <taxon>Dielma</taxon>
    </lineage>
</organism>
<dbReference type="AlphaFoldDB" id="A0A318L5W1"/>
<dbReference type="Pfam" id="PF13419">
    <property type="entry name" value="HAD_2"/>
    <property type="match status" value="1"/>
</dbReference>
<protein>
    <submittedName>
        <fullName evidence="1">HAD superfamily hydrolase (TIGR01509 family)/HAD superfamily hydrolase (TIGR01549 family)</fullName>
    </submittedName>
</protein>
<comment type="caution">
    <text evidence="1">The sequence shown here is derived from an EMBL/GenBank/DDBJ whole genome shotgun (WGS) entry which is preliminary data.</text>
</comment>
<dbReference type="OrthoDB" id="9797743at2"/>
<dbReference type="STRING" id="1034346.GCA_000313565_02551"/>
<evidence type="ECO:0000313" key="1">
    <source>
        <dbReference type="EMBL" id="PXX80893.1"/>
    </source>
</evidence>
<dbReference type="NCBIfam" id="TIGR01549">
    <property type="entry name" value="HAD-SF-IA-v1"/>
    <property type="match status" value="1"/>
</dbReference>
<dbReference type="RefSeq" id="WP_022938838.1">
    <property type="nucleotide sequence ID" value="NZ_CABKRQ010000006.1"/>
</dbReference>
<dbReference type="GO" id="GO:0008967">
    <property type="term" value="F:phosphoglycolate phosphatase activity"/>
    <property type="evidence" value="ECO:0007669"/>
    <property type="project" value="TreeGrafter"/>
</dbReference>
<dbReference type="Gene3D" id="1.10.150.240">
    <property type="entry name" value="Putative phosphatase, domain 2"/>
    <property type="match status" value="1"/>
</dbReference>
<dbReference type="EMBL" id="QJKH01000002">
    <property type="protein sequence ID" value="PXX80893.1"/>
    <property type="molecule type" value="Genomic_DNA"/>
</dbReference>
<dbReference type="InterPro" id="IPR050155">
    <property type="entry name" value="HAD-like_hydrolase_sf"/>
</dbReference>
<dbReference type="InterPro" id="IPR041492">
    <property type="entry name" value="HAD_2"/>
</dbReference>
<dbReference type="NCBIfam" id="TIGR01509">
    <property type="entry name" value="HAD-SF-IA-v3"/>
    <property type="match status" value="1"/>
</dbReference>